<name>A0AAD6SZI6_9AGAR</name>
<dbReference type="AlphaFoldDB" id="A0AAD6SZI6"/>
<keyword evidence="2" id="KW-0521">NADP</keyword>
<protein>
    <recommendedName>
        <fullName evidence="3">NmrA-like domain-containing protein</fullName>
    </recommendedName>
</protein>
<keyword evidence="5" id="KW-1185">Reference proteome</keyword>
<dbReference type="Gene3D" id="3.90.25.10">
    <property type="entry name" value="UDP-galactose 4-epimerase, domain 1"/>
    <property type="match status" value="1"/>
</dbReference>
<comment type="similarity">
    <text evidence="1">Belongs to the NmrA-type oxidoreductase family.</text>
</comment>
<comment type="caution">
    <text evidence="4">The sequence shown here is derived from an EMBL/GenBank/DDBJ whole genome shotgun (WGS) entry which is preliminary data.</text>
</comment>
<evidence type="ECO:0000259" key="3">
    <source>
        <dbReference type="Pfam" id="PF05368"/>
    </source>
</evidence>
<accession>A0AAD6SZI6</accession>
<evidence type="ECO:0000256" key="1">
    <source>
        <dbReference type="ARBA" id="ARBA00006328"/>
    </source>
</evidence>
<sequence>MSSARIVSVFGATGLQGSAVVDALLKDGTFVPRAITRDPNSATSLKLKARGVQVVRGDSLDKISLVTALDGSEAVFAVTVVNSPRVDGQDEVTQGRNLVDAAKKVGVKFFIWTSLPGVKRITGGKLQNCSHFDDKEIVQEYLNSSGLVHANLMLPAFLENLWSYDILKKTDTGYTFALPLHSRKKLQFAWIERDNINGKAYPVVNAKVSHAELAEKIGQVLGVEVTYTQSPPMGIEEMDEMWAFVDEYEGYYTTPIPNPDLVALGMKFSTVDEFLNAEVKARYGQ</sequence>
<dbReference type="InterPro" id="IPR008030">
    <property type="entry name" value="NmrA-like"/>
</dbReference>
<evidence type="ECO:0000313" key="5">
    <source>
        <dbReference type="Proteomes" id="UP001218188"/>
    </source>
</evidence>
<reference evidence="4" key="1">
    <citation type="submission" date="2023-03" db="EMBL/GenBank/DDBJ databases">
        <title>Massive genome expansion in bonnet fungi (Mycena s.s.) driven by repeated elements and novel gene families across ecological guilds.</title>
        <authorList>
            <consortium name="Lawrence Berkeley National Laboratory"/>
            <person name="Harder C.B."/>
            <person name="Miyauchi S."/>
            <person name="Viragh M."/>
            <person name="Kuo A."/>
            <person name="Thoen E."/>
            <person name="Andreopoulos B."/>
            <person name="Lu D."/>
            <person name="Skrede I."/>
            <person name="Drula E."/>
            <person name="Henrissat B."/>
            <person name="Morin E."/>
            <person name="Kohler A."/>
            <person name="Barry K."/>
            <person name="LaButti K."/>
            <person name="Morin E."/>
            <person name="Salamov A."/>
            <person name="Lipzen A."/>
            <person name="Mereny Z."/>
            <person name="Hegedus B."/>
            <person name="Baldrian P."/>
            <person name="Stursova M."/>
            <person name="Weitz H."/>
            <person name="Taylor A."/>
            <person name="Grigoriev I.V."/>
            <person name="Nagy L.G."/>
            <person name="Martin F."/>
            <person name="Kauserud H."/>
        </authorList>
    </citation>
    <scope>NUCLEOTIDE SEQUENCE</scope>
    <source>
        <strain evidence="4">CBHHK200</strain>
    </source>
</reference>
<evidence type="ECO:0000313" key="4">
    <source>
        <dbReference type="EMBL" id="KAJ7036688.1"/>
    </source>
</evidence>
<dbReference type="PANTHER" id="PTHR42748:SF7">
    <property type="entry name" value="NMRA LIKE REDOX SENSOR 1-RELATED"/>
    <property type="match status" value="1"/>
</dbReference>
<dbReference type="Proteomes" id="UP001218188">
    <property type="component" value="Unassembled WGS sequence"/>
</dbReference>
<organism evidence="4 5">
    <name type="scientific">Mycena alexandri</name>
    <dbReference type="NCBI Taxonomy" id="1745969"/>
    <lineage>
        <taxon>Eukaryota</taxon>
        <taxon>Fungi</taxon>
        <taxon>Dikarya</taxon>
        <taxon>Basidiomycota</taxon>
        <taxon>Agaricomycotina</taxon>
        <taxon>Agaricomycetes</taxon>
        <taxon>Agaricomycetidae</taxon>
        <taxon>Agaricales</taxon>
        <taxon>Marasmiineae</taxon>
        <taxon>Mycenaceae</taxon>
        <taxon>Mycena</taxon>
    </lineage>
</organism>
<dbReference type="EMBL" id="JARJCM010000041">
    <property type="protein sequence ID" value="KAJ7036688.1"/>
    <property type="molecule type" value="Genomic_DNA"/>
</dbReference>
<dbReference type="Pfam" id="PF05368">
    <property type="entry name" value="NmrA"/>
    <property type="match status" value="1"/>
</dbReference>
<dbReference type="InterPro" id="IPR036291">
    <property type="entry name" value="NAD(P)-bd_dom_sf"/>
</dbReference>
<dbReference type="Gene3D" id="3.40.50.720">
    <property type="entry name" value="NAD(P)-binding Rossmann-like Domain"/>
    <property type="match status" value="1"/>
</dbReference>
<feature type="domain" description="NmrA-like" evidence="3">
    <location>
        <begin position="7"/>
        <end position="275"/>
    </location>
</feature>
<dbReference type="SUPFAM" id="SSF51735">
    <property type="entry name" value="NAD(P)-binding Rossmann-fold domains"/>
    <property type="match status" value="1"/>
</dbReference>
<dbReference type="InterPro" id="IPR051164">
    <property type="entry name" value="NmrA-like_oxidored"/>
</dbReference>
<gene>
    <name evidence="4" type="ORF">C8F04DRAFT_1257577</name>
</gene>
<dbReference type="PANTHER" id="PTHR42748">
    <property type="entry name" value="NITROGEN METABOLITE REPRESSION PROTEIN NMRA FAMILY MEMBER"/>
    <property type="match status" value="1"/>
</dbReference>
<evidence type="ECO:0000256" key="2">
    <source>
        <dbReference type="ARBA" id="ARBA00022857"/>
    </source>
</evidence>
<dbReference type="CDD" id="cd05251">
    <property type="entry name" value="NmrA_like_SDR_a"/>
    <property type="match status" value="1"/>
</dbReference>
<proteinExistence type="inferred from homology"/>